<comment type="caution">
    <text evidence="2">The sequence shown here is derived from an EMBL/GenBank/DDBJ whole genome shotgun (WGS) entry which is preliminary data.</text>
</comment>
<sequence>MNEVLPHSEPHSPSANPKSFFLSVKCKLCPSHAATKSITATTFCYHEVVMDRSWMNANQFSEEYKKEVEEFIRRRVEMVQACNEYHHIVSRGGYELIEDKMMQDEIKQRQKSAGDSLPTPPSSPKRYEKWIRGRKSICIRRIN</sequence>
<reference evidence="2 3" key="2">
    <citation type="journal article" date="2017" name="Front. Plant Sci.">
        <title>Gene Classification and Mining of Molecular Markers Useful in Red Clover (Trifolium pratense) Breeding.</title>
        <authorList>
            <person name="Istvanek J."/>
            <person name="Dluhosova J."/>
            <person name="Dluhos P."/>
            <person name="Patkova L."/>
            <person name="Nedelnik J."/>
            <person name="Repkova J."/>
        </authorList>
    </citation>
    <scope>NUCLEOTIDE SEQUENCE [LARGE SCALE GENOMIC DNA]</scope>
    <source>
        <strain evidence="3">cv. Tatra</strain>
        <tissue evidence="2">Young leaves</tissue>
    </source>
</reference>
<feature type="region of interest" description="Disordered" evidence="1">
    <location>
        <begin position="104"/>
        <end position="126"/>
    </location>
</feature>
<feature type="non-terminal residue" evidence="2">
    <location>
        <position position="143"/>
    </location>
</feature>
<name>A0A2K3LXU6_TRIPR</name>
<evidence type="ECO:0000256" key="1">
    <source>
        <dbReference type="SAM" id="MobiDB-lite"/>
    </source>
</evidence>
<accession>A0A2K3LXU6</accession>
<dbReference type="EMBL" id="ASHM01043948">
    <property type="protein sequence ID" value="PNX83361.1"/>
    <property type="molecule type" value="Genomic_DNA"/>
</dbReference>
<evidence type="ECO:0000313" key="2">
    <source>
        <dbReference type="EMBL" id="PNX83361.1"/>
    </source>
</evidence>
<gene>
    <name evidence="2" type="primary">TNP1</name>
    <name evidence="2" type="ORF">L195_g039402</name>
</gene>
<organism evidence="2 3">
    <name type="scientific">Trifolium pratense</name>
    <name type="common">Red clover</name>
    <dbReference type="NCBI Taxonomy" id="57577"/>
    <lineage>
        <taxon>Eukaryota</taxon>
        <taxon>Viridiplantae</taxon>
        <taxon>Streptophyta</taxon>
        <taxon>Embryophyta</taxon>
        <taxon>Tracheophyta</taxon>
        <taxon>Spermatophyta</taxon>
        <taxon>Magnoliopsida</taxon>
        <taxon>eudicotyledons</taxon>
        <taxon>Gunneridae</taxon>
        <taxon>Pentapetalae</taxon>
        <taxon>rosids</taxon>
        <taxon>fabids</taxon>
        <taxon>Fabales</taxon>
        <taxon>Fabaceae</taxon>
        <taxon>Papilionoideae</taxon>
        <taxon>50 kb inversion clade</taxon>
        <taxon>NPAAA clade</taxon>
        <taxon>Hologalegina</taxon>
        <taxon>IRL clade</taxon>
        <taxon>Trifolieae</taxon>
        <taxon>Trifolium</taxon>
    </lineage>
</organism>
<evidence type="ECO:0000313" key="3">
    <source>
        <dbReference type="Proteomes" id="UP000236291"/>
    </source>
</evidence>
<dbReference type="Proteomes" id="UP000236291">
    <property type="component" value="Unassembled WGS sequence"/>
</dbReference>
<proteinExistence type="predicted"/>
<reference evidence="2 3" key="1">
    <citation type="journal article" date="2014" name="Am. J. Bot.">
        <title>Genome assembly and annotation for red clover (Trifolium pratense; Fabaceae).</title>
        <authorList>
            <person name="Istvanek J."/>
            <person name="Jaros M."/>
            <person name="Krenek A."/>
            <person name="Repkova J."/>
        </authorList>
    </citation>
    <scope>NUCLEOTIDE SEQUENCE [LARGE SCALE GENOMIC DNA]</scope>
    <source>
        <strain evidence="3">cv. Tatra</strain>
        <tissue evidence="2">Young leaves</tissue>
    </source>
</reference>
<protein>
    <submittedName>
        <fullName evidence="2">TNP1</fullName>
    </submittedName>
</protein>
<dbReference type="AlphaFoldDB" id="A0A2K3LXU6"/>